<gene>
    <name evidence="1" type="ORF">ODALV1_LOCUS12333</name>
</gene>
<proteinExistence type="predicted"/>
<comment type="caution">
    <text evidence="1">The sequence shown here is derived from an EMBL/GenBank/DDBJ whole genome shotgun (WGS) entry which is preliminary data.</text>
</comment>
<keyword evidence="2" id="KW-1185">Reference proteome</keyword>
<name>A0ABP1QME8_9HEXA</name>
<accession>A0ABP1QME8</accession>
<evidence type="ECO:0000313" key="2">
    <source>
        <dbReference type="Proteomes" id="UP001642540"/>
    </source>
</evidence>
<reference evidence="1 2" key="1">
    <citation type="submission" date="2024-08" db="EMBL/GenBank/DDBJ databases">
        <authorList>
            <person name="Cucini C."/>
            <person name="Frati F."/>
        </authorList>
    </citation>
    <scope>NUCLEOTIDE SEQUENCE [LARGE SCALE GENOMIC DNA]</scope>
</reference>
<sequence>MHVESGGIISNPNASQLEYVVKAMMCSYPDLDLNGNCTAQQLMPTNIDTLSPMHSVDQLLHDDFTDERDSVMFEDDDDSNDES</sequence>
<protein>
    <submittedName>
        <fullName evidence="1">Uncharacterized protein</fullName>
    </submittedName>
</protein>
<dbReference type="Proteomes" id="UP001642540">
    <property type="component" value="Unassembled WGS sequence"/>
</dbReference>
<organism evidence="1 2">
    <name type="scientific">Orchesella dallaii</name>
    <dbReference type="NCBI Taxonomy" id="48710"/>
    <lineage>
        <taxon>Eukaryota</taxon>
        <taxon>Metazoa</taxon>
        <taxon>Ecdysozoa</taxon>
        <taxon>Arthropoda</taxon>
        <taxon>Hexapoda</taxon>
        <taxon>Collembola</taxon>
        <taxon>Entomobryomorpha</taxon>
        <taxon>Entomobryoidea</taxon>
        <taxon>Orchesellidae</taxon>
        <taxon>Orchesellinae</taxon>
        <taxon>Orchesella</taxon>
    </lineage>
</organism>
<evidence type="ECO:0000313" key="1">
    <source>
        <dbReference type="EMBL" id="CAL8106304.1"/>
    </source>
</evidence>
<dbReference type="EMBL" id="CAXLJM020000037">
    <property type="protein sequence ID" value="CAL8106304.1"/>
    <property type="molecule type" value="Genomic_DNA"/>
</dbReference>